<feature type="domain" description="Peptidase S1" evidence="5">
    <location>
        <begin position="22"/>
        <end position="268"/>
    </location>
</feature>
<organism evidence="6">
    <name type="scientific">Oppiella nova</name>
    <dbReference type="NCBI Taxonomy" id="334625"/>
    <lineage>
        <taxon>Eukaryota</taxon>
        <taxon>Metazoa</taxon>
        <taxon>Ecdysozoa</taxon>
        <taxon>Arthropoda</taxon>
        <taxon>Chelicerata</taxon>
        <taxon>Arachnida</taxon>
        <taxon>Acari</taxon>
        <taxon>Acariformes</taxon>
        <taxon>Sarcoptiformes</taxon>
        <taxon>Oribatida</taxon>
        <taxon>Brachypylina</taxon>
        <taxon>Oppioidea</taxon>
        <taxon>Oppiidae</taxon>
        <taxon>Oppiella</taxon>
    </lineage>
</organism>
<keyword evidence="1" id="KW-0645">Protease</keyword>
<evidence type="ECO:0000313" key="7">
    <source>
        <dbReference type="Proteomes" id="UP000728032"/>
    </source>
</evidence>
<dbReference type="SMART" id="SM00020">
    <property type="entry name" value="Tryp_SPc"/>
    <property type="match status" value="1"/>
</dbReference>
<evidence type="ECO:0000256" key="4">
    <source>
        <dbReference type="ARBA" id="ARBA00023157"/>
    </source>
</evidence>
<proteinExistence type="predicted"/>
<name>A0A7R9LXT1_9ACAR</name>
<dbReference type="PANTHER" id="PTHR24252:SF7">
    <property type="entry name" value="HYALIN"/>
    <property type="match status" value="1"/>
</dbReference>
<dbReference type="Proteomes" id="UP000728032">
    <property type="component" value="Unassembled WGS sequence"/>
</dbReference>
<dbReference type="GO" id="GO:0004252">
    <property type="term" value="F:serine-type endopeptidase activity"/>
    <property type="evidence" value="ECO:0007669"/>
    <property type="project" value="InterPro"/>
</dbReference>
<dbReference type="PRINTS" id="PR00722">
    <property type="entry name" value="CHYMOTRYPSIN"/>
</dbReference>
<dbReference type="PANTHER" id="PTHR24252">
    <property type="entry name" value="ACROSIN-RELATED"/>
    <property type="match status" value="1"/>
</dbReference>
<dbReference type="Gene3D" id="2.40.10.10">
    <property type="entry name" value="Trypsin-like serine proteases"/>
    <property type="match status" value="1"/>
</dbReference>
<dbReference type="EMBL" id="OC918588">
    <property type="protein sequence ID" value="CAD7649687.1"/>
    <property type="molecule type" value="Genomic_DNA"/>
</dbReference>
<keyword evidence="3" id="KW-0720">Serine protease</keyword>
<dbReference type="InterPro" id="IPR001314">
    <property type="entry name" value="Peptidase_S1A"/>
</dbReference>
<accession>A0A7R9LXT1</accession>
<dbReference type="Pfam" id="PF00089">
    <property type="entry name" value="Trypsin"/>
    <property type="match status" value="1"/>
</dbReference>
<evidence type="ECO:0000256" key="1">
    <source>
        <dbReference type="ARBA" id="ARBA00022670"/>
    </source>
</evidence>
<keyword evidence="2" id="KW-0378">Hydrolase</keyword>
<evidence type="ECO:0000313" key="6">
    <source>
        <dbReference type="EMBL" id="CAD7649687.1"/>
    </source>
</evidence>
<dbReference type="EMBL" id="CAJPVJ010003763">
    <property type="protein sequence ID" value="CAG2167924.1"/>
    <property type="molecule type" value="Genomic_DNA"/>
</dbReference>
<dbReference type="AlphaFoldDB" id="A0A7R9LXT1"/>
<dbReference type="InterPro" id="IPR009003">
    <property type="entry name" value="Peptidase_S1_PA"/>
</dbReference>
<dbReference type="InterPro" id="IPR043504">
    <property type="entry name" value="Peptidase_S1_PA_chymotrypsin"/>
</dbReference>
<dbReference type="PROSITE" id="PS50240">
    <property type="entry name" value="TRYPSIN_DOM"/>
    <property type="match status" value="1"/>
</dbReference>
<dbReference type="CDD" id="cd00190">
    <property type="entry name" value="Tryp_SPc"/>
    <property type="match status" value="1"/>
</dbReference>
<evidence type="ECO:0000256" key="2">
    <source>
        <dbReference type="ARBA" id="ARBA00022801"/>
    </source>
</evidence>
<gene>
    <name evidence="6" type="ORF">ONB1V03_LOCUS7418</name>
</gene>
<keyword evidence="4" id="KW-1015">Disulfide bond</keyword>
<reference evidence="6" key="1">
    <citation type="submission" date="2020-11" db="EMBL/GenBank/DDBJ databases">
        <authorList>
            <person name="Tran Van P."/>
        </authorList>
    </citation>
    <scope>NUCLEOTIDE SEQUENCE</scope>
</reference>
<evidence type="ECO:0000259" key="5">
    <source>
        <dbReference type="PROSITE" id="PS50240"/>
    </source>
</evidence>
<sequence>MSCMSVQSVCGARNLKKDYGFIVGGNEAPAHSWPWAVAVYTGSGSSFHNYKFVCGASVISERYVLGAAHCVSHNSRVAKPETIRLLIGAHDRRYEGVYHRVQRIFVHKLYDERLMQNDIALYKLAEPINFNKTSNIAPVCLPDSHWHQRDYTNQMVQLVGWGTTSAGGRTSDILRQVQVPIITNKDCARSYNALMVTSKQMCAGYAAGKRDSCQGDSGGPMTMQLDGREGRYVQIGITSWGKGCAEPKYPGVYTKVSYYIDWIQSNTNNVND</sequence>
<dbReference type="FunFam" id="2.40.10.10:FF:000006">
    <property type="entry name" value="Serine proteinase stubble"/>
    <property type="match status" value="1"/>
</dbReference>
<dbReference type="InterPro" id="IPR033116">
    <property type="entry name" value="TRYPSIN_SER"/>
</dbReference>
<dbReference type="OrthoDB" id="6428296at2759"/>
<dbReference type="GO" id="GO:0006508">
    <property type="term" value="P:proteolysis"/>
    <property type="evidence" value="ECO:0007669"/>
    <property type="project" value="UniProtKB-KW"/>
</dbReference>
<keyword evidence="7" id="KW-1185">Reference proteome</keyword>
<dbReference type="SUPFAM" id="SSF50494">
    <property type="entry name" value="Trypsin-like serine proteases"/>
    <property type="match status" value="1"/>
</dbReference>
<dbReference type="InterPro" id="IPR001254">
    <property type="entry name" value="Trypsin_dom"/>
</dbReference>
<dbReference type="PROSITE" id="PS00135">
    <property type="entry name" value="TRYPSIN_SER"/>
    <property type="match status" value="1"/>
</dbReference>
<protein>
    <recommendedName>
        <fullName evidence="5">Peptidase S1 domain-containing protein</fullName>
    </recommendedName>
</protein>
<evidence type="ECO:0000256" key="3">
    <source>
        <dbReference type="ARBA" id="ARBA00022825"/>
    </source>
</evidence>